<keyword evidence="1" id="KW-0732">Signal</keyword>
<reference evidence="2 3" key="1">
    <citation type="submission" date="2016-03" db="EMBL/GenBank/DDBJ databases">
        <title>Cyphomyrmex costatus WGS genome.</title>
        <authorList>
            <person name="Nygaard S."/>
            <person name="Hu H."/>
            <person name="Boomsma J."/>
            <person name="Zhang G."/>
        </authorList>
    </citation>
    <scope>NUCLEOTIDE SEQUENCE [LARGE SCALE GENOMIC DNA]</scope>
    <source>
        <strain evidence="2">MS0001</strain>
        <tissue evidence="2">Whole body</tissue>
    </source>
</reference>
<gene>
    <name evidence="2" type="ORF">ALC62_11472</name>
</gene>
<evidence type="ECO:0000313" key="2">
    <source>
        <dbReference type="EMBL" id="KYM97833.1"/>
    </source>
</evidence>
<dbReference type="EMBL" id="KQ978032">
    <property type="protein sequence ID" value="KYM97833.1"/>
    <property type="molecule type" value="Genomic_DNA"/>
</dbReference>
<accession>A0A151ICK8</accession>
<keyword evidence="3" id="KW-1185">Reference proteome</keyword>
<evidence type="ECO:0000256" key="1">
    <source>
        <dbReference type="SAM" id="SignalP"/>
    </source>
</evidence>
<feature type="chain" id="PRO_5007582074" evidence="1">
    <location>
        <begin position="24"/>
        <end position="319"/>
    </location>
</feature>
<protein>
    <submittedName>
        <fullName evidence="2">Uncharacterized protein</fullName>
    </submittedName>
</protein>
<dbReference type="Proteomes" id="UP000078542">
    <property type="component" value="Unassembled WGS sequence"/>
</dbReference>
<dbReference type="AlphaFoldDB" id="A0A151ICK8"/>
<evidence type="ECO:0000313" key="3">
    <source>
        <dbReference type="Proteomes" id="UP000078542"/>
    </source>
</evidence>
<dbReference type="Pfam" id="PF24664">
    <property type="entry name" value="Monjiviricetes_fusion"/>
    <property type="match status" value="1"/>
</dbReference>
<organism evidence="2 3">
    <name type="scientific">Cyphomyrmex costatus</name>
    <dbReference type="NCBI Taxonomy" id="456900"/>
    <lineage>
        <taxon>Eukaryota</taxon>
        <taxon>Metazoa</taxon>
        <taxon>Ecdysozoa</taxon>
        <taxon>Arthropoda</taxon>
        <taxon>Hexapoda</taxon>
        <taxon>Insecta</taxon>
        <taxon>Pterygota</taxon>
        <taxon>Neoptera</taxon>
        <taxon>Endopterygota</taxon>
        <taxon>Hymenoptera</taxon>
        <taxon>Apocrita</taxon>
        <taxon>Aculeata</taxon>
        <taxon>Formicoidea</taxon>
        <taxon>Formicidae</taxon>
        <taxon>Myrmicinae</taxon>
        <taxon>Cyphomyrmex</taxon>
    </lineage>
</organism>
<feature type="signal peptide" evidence="1">
    <location>
        <begin position="1"/>
        <end position="23"/>
    </location>
</feature>
<proteinExistence type="predicted"/>
<dbReference type="STRING" id="456900.A0A151ICK8"/>
<sequence>MDRRTRRITAILLIITWIQETYGIIGYDCGSASTNLTTLSLVNIEECDIPQQNVNSSKVYVQLLQLNDFKSVRVIQCKIELERTVKKFGMFSHTMDVNNGQFSYITEVSRDTCKRMHTYGNFEIAGTHITGLISNQTASRPVVLAGQVDNDGTCSGGAYSDPYGTWGNVIVLGSLKITLQDYTANVRINGNRVLLRSGVSCELSATHCTDIEGGDTYWDPVPVDHCRSSDYGVLYNGYAYGWSVYLLEAIWDSLTQLLLHLGKNKPTYTIPNAPEADETPEHNDTENREVLALTEIKTERTYPPLPPVEPTAYTLELRN</sequence>
<name>A0A151ICK8_9HYME</name>